<protein>
    <submittedName>
        <fullName evidence="2">Neurofilament heavy polypeptide-like</fullName>
    </submittedName>
</protein>
<organism evidence="2 3">
    <name type="scientific">Pyrus ussuriensis x Pyrus communis</name>
    <dbReference type="NCBI Taxonomy" id="2448454"/>
    <lineage>
        <taxon>Eukaryota</taxon>
        <taxon>Viridiplantae</taxon>
        <taxon>Streptophyta</taxon>
        <taxon>Embryophyta</taxon>
        <taxon>Tracheophyta</taxon>
        <taxon>Spermatophyta</taxon>
        <taxon>Magnoliopsida</taxon>
        <taxon>eudicotyledons</taxon>
        <taxon>Gunneridae</taxon>
        <taxon>Pentapetalae</taxon>
        <taxon>rosids</taxon>
        <taxon>fabids</taxon>
        <taxon>Rosales</taxon>
        <taxon>Rosaceae</taxon>
        <taxon>Amygdaloideae</taxon>
        <taxon>Maleae</taxon>
        <taxon>Pyrus</taxon>
    </lineage>
</organism>
<name>A0A5N5F6T1_9ROSA</name>
<keyword evidence="3" id="KW-1185">Reference proteome</keyword>
<accession>A0A5N5F6T1</accession>
<dbReference type="AlphaFoldDB" id="A0A5N5F6T1"/>
<reference evidence="2 3" key="1">
    <citation type="submission" date="2019-09" db="EMBL/GenBank/DDBJ databases">
        <authorList>
            <person name="Ou C."/>
        </authorList>
    </citation>
    <scope>NUCLEOTIDE SEQUENCE [LARGE SCALE GENOMIC DNA]</scope>
    <source>
        <strain evidence="2">S2</strain>
        <tissue evidence="2">Leaf</tissue>
    </source>
</reference>
<evidence type="ECO:0000256" key="1">
    <source>
        <dbReference type="SAM" id="MobiDB-lite"/>
    </source>
</evidence>
<dbReference type="Proteomes" id="UP000327157">
    <property type="component" value="Chromosome 1"/>
</dbReference>
<feature type="compositionally biased region" description="Basic and acidic residues" evidence="1">
    <location>
        <begin position="12"/>
        <end position="26"/>
    </location>
</feature>
<evidence type="ECO:0000313" key="3">
    <source>
        <dbReference type="Proteomes" id="UP000327157"/>
    </source>
</evidence>
<proteinExistence type="predicted"/>
<sequence>MCKLNGPIRVNQDVHSHGRFHGDIKPLPDSSGEEAQDSGENTASSEPVPPTPANTPVSSVGETAGEKNFDFEDVRAALAETIPGFVGQQAHQDSVRFVSGEKFLSLSLLIS</sequence>
<gene>
    <name evidence="2" type="ORF">D8674_001646</name>
</gene>
<feature type="region of interest" description="Disordered" evidence="1">
    <location>
        <begin position="1"/>
        <end position="66"/>
    </location>
</feature>
<reference evidence="2 3" key="3">
    <citation type="submission" date="2019-11" db="EMBL/GenBank/DDBJ databases">
        <title>A de novo genome assembly of a pear dwarfing rootstock.</title>
        <authorList>
            <person name="Wang F."/>
            <person name="Wang J."/>
            <person name="Li S."/>
            <person name="Zhang Y."/>
            <person name="Fang M."/>
            <person name="Ma L."/>
            <person name="Zhao Y."/>
            <person name="Jiang S."/>
        </authorList>
    </citation>
    <scope>NUCLEOTIDE SEQUENCE [LARGE SCALE GENOMIC DNA]</scope>
    <source>
        <strain evidence="2">S2</strain>
        <tissue evidence="2">Leaf</tissue>
    </source>
</reference>
<evidence type="ECO:0000313" key="2">
    <source>
        <dbReference type="EMBL" id="KAB2598726.1"/>
    </source>
</evidence>
<comment type="caution">
    <text evidence="2">The sequence shown here is derived from an EMBL/GenBank/DDBJ whole genome shotgun (WGS) entry which is preliminary data.</text>
</comment>
<dbReference type="EMBL" id="SMOL01000768">
    <property type="protein sequence ID" value="KAB2598726.1"/>
    <property type="molecule type" value="Genomic_DNA"/>
</dbReference>
<reference evidence="3" key="2">
    <citation type="submission" date="2019-10" db="EMBL/GenBank/DDBJ databases">
        <title>A de novo genome assembly of a pear dwarfing rootstock.</title>
        <authorList>
            <person name="Wang F."/>
            <person name="Wang J."/>
            <person name="Li S."/>
            <person name="Zhang Y."/>
            <person name="Fang M."/>
            <person name="Ma L."/>
            <person name="Zhao Y."/>
            <person name="Jiang S."/>
        </authorList>
    </citation>
    <scope>NUCLEOTIDE SEQUENCE [LARGE SCALE GENOMIC DNA]</scope>
</reference>